<evidence type="ECO:0000256" key="6">
    <source>
        <dbReference type="ARBA" id="ARBA00047942"/>
    </source>
</evidence>
<keyword evidence="3 8" id="KW-0489">Methyltransferase</keyword>
<evidence type="ECO:0000313" key="8">
    <source>
        <dbReference type="EMBL" id="MEE1976199.1"/>
    </source>
</evidence>
<comment type="catalytic activity">
    <reaction evidence="6">
        <text>a 2'-deoxyadenosine in DNA + S-adenosyl-L-methionine = an N(6)-methyl-2'-deoxyadenosine in DNA + S-adenosyl-L-homocysteine + H(+)</text>
        <dbReference type="Rhea" id="RHEA:15197"/>
        <dbReference type="Rhea" id="RHEA-COMP:12418"/>
        <dbReference type="Rhea" id="RHEA-COMP:12419"/>
        <dbReference type="ChEBI" id="CHEBI:15378"/>
        <dbReference type="ChEBI" id="CHEBI:57856"/>
        <dbReference type="ChEBI" id="CHEBI:59789"/>
        <dbReference type="ChEBI" id="CHEBI:90615"/>
        <dbReference type="ChEBI" id="CHEBI:90616"/>
        <dbReference type="EC" id="2.1.1.72"/>
    </reaction>
</comment>
<dbReference type="PROSITE" id="PS00092">
    <property type="entry name" value="N6_MTASE"/>
    <property type="match status" value="1"/>
</dbReference>
<dbReference type="PANTHER" id="PTHR33841:SF1">
    <property type="entry name" value="DNA METHYLTRANSFERASE A"/>
    <property type="match status" value="1"/>
</dbReference>
<evidence type="ECO:0000256" key="5">
    <source>
        <dbReference type="ARBA" id="ARBA00022747"/>
    </source>
</evidence>
<evidence type="ECO:0000259" key="7">
    <source>
        <dbReference type="Pfam" id="PF02384"/>
    </source>
</evidence>
<keyword evidence="5" id="KW-0680">Restriction system</keyword>
<protein>
    <recommendedName>
        <fullName evidence="2">site-specific DNA-methyltransferase (adenine-specific)</fullName>
        <ecNumber evidence="2">2.1.1.72</ecNumber>
    </recommendedName>
</protein>
<reference evidence="8 9" key="1">
    <citation type="submission" date="2024-01" db="EMBL/GenBank/DDBJ databases">
        <title>Maribacter spp. originated from different algae showed divergent polysaccharides utilization ability.</title>
        <authorList>
            <person name="Wang H."/>
            <person name="Wu Y."/>
        </authorList>
    </citation>
    <scope>NUCLEOTIDE SEQUENCE [LARGE SCALE GENOMIC DNA]</scope>
    <source>
        <strain evidence="8 9">PR1</strain>
    </source>
</reference>
<feature type="domain" description="DNA methylase adenine-specific" evidence="7">
    <location>
        <begin position="304"/>
        <end position="609"/>
    </location>
</feature>
<dbReference type="GO" id="GO:0008168">
    <property type="term" value="F:methyltransferase activity"/>
    <property type="evidence" value="ECO:0007669"/>
    <property type="project" value="UniProtKB-KW"/>
</dbReference>
<dbReference type="SUPFAM" id="SSF53335">
    <property type="entry name" value="S-adenosyl-L-methionine-dependent methyltransferases"/>
    <property type="match status" value="1"/>
</dbReference>
<comment type="similarity">
    <text evidence="1">Belongs to the N(4)/N(6)-methyltransferase family.</text>
</comment>
<dbReference type="Proteomes" id="UP001356308">
    <property type="component" value="Unassembled WGS sequence"/>
</dbReference>
<dbReference type="PANTHER" id="PTHR33841">
    <property type="entry name" value="DNA METHYLTRANSFERASE YEEA-RELATED"/>
    <property type="match status" value="1"/>
</dbReference>
<sequence>MIDFDIIENLGLDKAVSVTSKSNQISDSQSVVINQVKDFGIDEIYFSTDENHNSYPAVFLKRVQKFDDRALRQVAIAQKKIWNFKKVIFLYVYSETEIRIYNCAEKPLLIKSDDFDYKKELKTLEIESYKFSDKAKLQQLQNLFSTIAIDTGIIWTLEEAFEIRKKISLQRRVDKYLVESLTYTARQLQGEGLDVNLIHKIIMRSLFLLYLEDRGATDEKFYSKIKKGAKSYFDILDDADKTYSLFRKLEEYFNGNVFTLDSNESISRDHLKIIRKCFINGNDNSLQQNLFEDLRLFDFSIIQIELLSEIYENFLAEINPTLKQDTGTYYTPPSLVELILNEKLPISRTEKKFNIKVLDPTCGSGIFLVESFKRLVKRHENAKGEKLTDFNALKKLLTDNIFGIEIHPQSIKVAAFSLYLALVDNLNPKTIWQNKDYRLPYLINDPLDDTLIEQGGNLFRSDTIQKNPEVEKINFDLVVGNPPFGTKNLSQSIRDYSDKHGFAKEMVLPFLHKATAFSEYGEIALIFNTKILTNTKITYQNFRKWLFNECYVEKIYNFSILRNAPKNFGGQLFGSATGPISVVFYQKKAPKKKSSTIVYYAPKTFIKSNVIEGVSIDSSDLKFLPRKECEKQDTKIWKVAMWGGLSDFRLIEKLNSKSYQTIEQFNKEHSIESGVGFQLLTQKKDEPRHSEILSELPYLDASSIERFYTQSSRLKGIRDSVKTPKSISFYKTFYNVDDIDDIENFSHFRRLGDIQAFVNTHIVVKKGLEKNSVCSSLIDVDCSFRDGVYGFYSSSNDNLILKVLNSYFNSKLSSYFLFMTISSYGIEREQIMKNEYLSIPINLKESEISKILKLSEKFIKKIKGLDFWNIEEKRNQLITTFSKTVEGIINKSFGLNEDEINLLNDALDYSLDLFHSKAKSKALHPVRSIEDYSKKISERLNQFLNRQNLFANATVFDTSHFSPLLLMKISFEENEKEVLKSQENVTQELQKLDKHLWTKQSTNIYFRKKLNYKTGNEIFIVRPNQRRFWTQSMAIEDASELILEILNEV</sequence>
<organism evidence="8 9">
    <name type="scientific">Maribacter cobaltidurans</name>
    <dbReference type="NCBI Taxonomy" id="1178778"/>
    <lineage>
        <taxon>Bacteria</taxon>
        <taxon>Pseudomonadati</taxon>
        <taxon>Bacteroidota</taxon>
        <taxon>Flavobacteriia</taxon>
        <taxon>Flavobacteriales</taxon>
        <taxon>Flavobacteriaceae</taxon>
        <taxon>Maribacter</taxon>
    </lineage>
</organism>
<dbReference type="InterPro" id="IPR003356">
    <property type="entry name" value="DNA_methylase_A-5"/>
</dbReference>
<evidence type="ECO:0000256" key="1">
    <source>
        <dbReference type="ARBA" id="ARBA00006594"/>
    </source>
</evidence>
<dbReference type="EC" id="2.1.1.72" evidence="2"/>
<keyword evidence="4" id="KW-0808">Transferase</keyword>
<evidence type="ECO:0000256" key="4">
    <source>
        <dbReference type="ARBA" id="ARBA00022679"/>
    </source>
</evidence>
<dbReference type="RefSeq" id="WP_272650918.1">
    <property type="nucleotide sequence ID" value="NZ_JAZDDG010000004.1"/>
</dbReference>
<dbReference type="Pfam" id="PF02384">
    <property type="entry name" value="N6_Mtase"/>
    <property type="match status" value="1"/>
</dbReference>
<dbReference type="GO" id="GO:0032259">
    <property type="term" value="P:methylation"/>
    <property type="evidence" value="ECO:0007669"/>
    <property type="project" value="UniProtKB-KW"/>
</dbReference>
<accession>A0ABU7ITH8</accession>
<proteinExistence type="inferred from homology"/>
<name>A0ABU7ITH8_9FLAO</name>
<dbReference type="Gene3D" id="3.40.50.150">
    <property type="entry name" value="Vaccinia Virus protein VP39"/>
    <property type="match status" value="1"/>
</dbReference>
<dbReference type="InterPro" id="IPR002052">
    <property type="entry name" value="DNA_methylase_N6_adenine_CS"/>
</dbReference>
<evidence type="ECO:0000256" key="3">
    <source>
        <dbReference type="ARBA" id="ARBA00022603"/>
    </source>
</evidence>
<dbReference type="InterPro" id="IPR029063">
    <property type="entry name" value="SAM-dependent_MTases_sf"/>
</dbReference>
<keyword evidence="9" id="KW-1185">Reference proteome</keyword>
<dbReference type="InterPro" id="IPR050953">
    <property type="entry name" value="N4_N6_ade-DNA_methylase"/>
</dbReference>
<gene>
    <name evidence="8" type="ORF">V1I91_08970</name>
</gene>
<comment type="caution">
    <text evidence="8">The sequence shown here is derived from an EMBL/GenBank/DDBJ whole genome shotgun (WGS) entry which is preliminary data.</text>
</comment>
<dbReference type="PRINTS" id="PR00507">
    <property type="entry name" value="N12N6MTFRASE"/>
</dbReference>
<evidence type="ECO:0000313" key="9">
    <source>
        <dbReference type="Proteomes" id="UP001356308"/>
    </source>
</evidence>
<evidence type="ECO:0000256" key="2">
    <source>
        <dbReference type="ARBA" id="ARBA00011900"/>
    </source>
</evidence>
<dbReference type="EMBL" id="JAZDDG010000004">
    <property type="protein sequence ID" value="MEE1976199.1"/>
    <property type="molecule type" value="Genomic_DNA"/>
</dbReference>